<gene>
    <name evidence="2" type="ORF">CLV42_11388</name>
</gene>
<evidence type="ECO:0000313" key="2">
    <source>
        <dbReference type="EMBL" id="PSL25406.1"/>
    </source>
</evidence>
<feature type="region of interest" description="Disordered" evidence="1">
    <location>
        <begin position="183"/>
        <end position="202"/>
    </location>
</feature>
<feature type="compositionally biased region" description="Basic and acidic residues" evidence="1">
    <location>
        <begin position="183"/>
        <end position="196"/>
    </location>
</feature>
<feature type="compositionally biased region" description="Basic residues" evidence="1">
    <location>
        <begin position="364"/>
        <end position="392"/>
    </location>
</feature>
<feature type="region of interest" description="Disordered" evidence="1">
    <location>
        <begin position="229"/>
        <end position="263"/>
    </location>
</feature>
<dbReference type="AlphaFoldDB" id="A0A2P8FUK4"/>
<feature type="region of interest" description="Disordered" evidence="1">
    <location>
        <begin position="1"/>
        <end position="38"/>
    </location>
</feature>
<dbReference type="Proteomes" id="UP000240978">
    <property type="component" value="Unassembled WGS sequence"/>
</dbReference>
<name>A0A2P8FUK4_9BACT</name>
<keyword evidence="3" id="KW-1185">Reference proteome</keyword>
<accession>A0A2P8FUK4</accession>
<organism evidence="2 3">
    <name type="scientific">Chitinophaga ginsengisoli</name>
    <dbReference type="NCBI Taxonomy" id="363837"/>
    <lineage>
        <taxon>Bacteria</taxon>
        <taxon>Pseudomonadati</taxon>
        <taxon>Bacteroidota</taxon>
        <taxon>Chitinophagia</taxon>
        <taxon>Chitinophagales</taxon>
        <taxon>Chitinophagaceae</taxon>
        <taxon>Chitinophaga</taxon>
    </lineage>
</organism>
<comment type="caution">
    <text evidence="2">The sequence shown here is derived from an EMBL/GenBank/DDBJ whole genome shotgun (WGS) entry which is preliminary data.</text>
</comment>
<protein>
    <submittedName>
        <fullName evidence="2">Uncharacterized protein</fullName>
    </submittedName>
</protein>
<feature type="region of interest" description="Disordered" evidence="1">
    <location>
        <begin position="342"/>
        <end position="422"/>
    </location>
</feature>
<evidence type="ECO:0000313" key="3">
    <source>
        <dbReference type="Proteomes" id="UP000240978"/>
    </source>
</evidence>
<feature type="compositionally biased region" description="Basic and acidic residues" evidence="1">
    <location>
        <begin position="1"/>
        <end position="17"/>
    </location>
</feature>
<dbReference type="EMBL" id="PYGK01000013">
    <property type="protein sequence ID" value="PSL25406.1"/>
    <property type="molecule type" value="Genomic_DNA"/>
</dbReference>
<reference evidence="2 3" key="1">
    <citation type="submission" date="2018-03" db="EMBL/GenBank/DDBJ databases">
        <title>Genomic Encyclopedia of Archaeal and Bacterial Type Strains, Phase II (KMG-II): from individual species to whole genera.</title>
        <authorList>
            <person name="Goeker M."/>
        </authorList>
    </citation>
    <scope>NUCLEOTIDE SEQUENCE [LARGE SCALE GENOMIC DNA]</scope>
    <source>
        <strain evidence="2 3">DSM 18107</strain>
    </source>
</reference>
<dbReference type="OrthoDB" id="681139at2"/>
<dbReference type="RefSeq" id="WP_106604685.1">
    <property type="nucleotide sequence ID" value="NZ_PYGK01000013.1"/>
</dbReference>
<evidence type="ECO:0000256" key="1">
    <source>
        <dbReference type="SAM" id="MobiDB-lite"/>
    </source>
</evidence>
<proteinExistence type="predicted"/>
<sequence length="626" mass="67311">MDTHVNKSGEQNKRAAADSEAPIQGESGQAFTFDDNRPQSIVQRKLQEVILNSPRVKQLKAYREMVNNSVPPKQFNKIQATPVTQFRWVDHPNSNQSHWEGRHEPTERDLRELVARGRVRVDHALNPGLSLGSSSSRPNGLFLAAADGPAGAVGAPFPLPPPAPGQVMPQRERLTSVAWPHDGQRVAHEEERRAERTINGGTARAQAAAYGLPDYPRAAHAHIQPDHAIPIGEDRENPANRHPSTEAANQQHSTREYAQSRIGRQEGIVIASRRLEGPLPGRPGLYAGMEFGTGFLTGADVRTHRDTVPYFTHEPGRYGQEIERFEELQDFGFRALASSLRDSGTLSSDDFPDAMYVPPDRASVRRRRRSRSRSRSRSRDRHRRLSRSRSRSRSPEPASGNRSSRPENRASHAIPQVGAPRASAAAAAGATVRVTSAPPAAPQVAVGTQQTGASAAAAAGATLRATALPTNAPSAAPQVTVGAQQTGASASAAAGATLSATTSAASPAAQAAAAPAVIAPPAVHNLNADQMTAHYLGIIQWAQAQGTFSREFLFVRDQPDLARAVLQIAGMGAGHAQGYVDAMAVQIRLRPGTEHGYVHPDIQNAILRQPGLDNYLLAVIRYMTRG</sequence>